<reference evidence="1 2" key="1">
    <citation type="submission" date="2014-04" db="EMBL/GenBank/DDBJ databases">
        <authorList>
            <consortium name="DOE Joint Genome Institute"/>
            <person name="Kuo A."/>
            <person name="Tarkka M."/>
            <person name="Buscot F."/>
            <person name="Kohler A."/>
            <person name="Nagy L.G."/>
            <person name="Floudas D."/>
            <person name="Copeland A."/>
            <person name="Barry K.W."/>
            <person name="Cichocki N."/>
            <person name="Veneault-Fourrey C."/>
            <person name="LaButti K."/>
            <person name="Lindquist E.A."/>
            <person name="Lipzen A."/>
            <person name="Lundell T."/>
            <person name="Morin E."/>
            <person name="Murat C."/>
            <person name="Sun H."/>
            <person name="Tunlid A."/>
            <person name="Henrissat B."/>
            <person name="Grigoriev I.V."/>
            <person name="Hibbett D.S."/>
            <person name="Martin F."/>
            <person name="Nordberg H.P."/>
            <person name="Cantor M.N."/>
            <person name="Hua S.X."/>
        </authorList>
    </citation>
    <scope>NUCLEOTIDE SEQUENCE [LARGE SCALE GENOMIC DNA]</scope>
    <source>
        <strain evidence="1 2">F 1598</strain>
    </source>
</reference>
<dbReference type="InParanoid" id="A0A0C3FN72"/>
<name>A0A0C3FN72_PILCF</name>
<proteinExistence type="predicted"/>
<keyword evidence="2" id="KW-1185">Reference proteome</keyword>
<reference evidence="2" key="2">
    <citation type="submission" date="2015-01" db="EMBL/GenBank/DDBJ databases">
        <title>Evolutionary Origins and Diversification of the Mycorrhizal Mutualists.</title>
        <authorList>
            <consortium name="DOE Joint Genome Institute"/>
            <consortium name="Mycorrhizal Genomics Consortium"/>
            <person name="Kohler A."/>
            <person name="Kuo A."/>
            <person name="Nagy L.G."/>
            <person name="Floudas D."/>
            <person name="Copeland A."/>
            <person name="Barry K.W."/>
            <person name="Cichocki N."/>
            <person name="Veneault-Fourrey C."/>
            <person name="LaButti K."/>
            <person name="Lindquist E.A."/>
            <person name="Lipzen A."/>
            <person name="Lundell T."/>
            <person name="Morin E."/>
            <person name="Murat C."/>
            <person name="Riley R."/>
            <person name="Ohm R."/>
            <person name="Sun H."/>
            <person name="Tunlid A."/>
            <person name="Henrissat B."/>
            <person name="Grigoriev I.V."/>
            <person name="Hibbett D.S."/>
            <person name="Martin F."/>
        </authorList>
    </citation>
    <scope>NUCLEOTIDE SEQUENCE [LARGE SCALE GENOMIC DNA]</scope>
    <source>
        <strain evidence="2">F 1598</strain>
    </source>
</reference>
<organism evidence="1 2">
    <name type="scientific">Piloderma croceum (strain F 1598)</name>
    <dbReference type="NCBI Taxonomy" id="765440"/>
    <lineage>
        <taxon>Eukaryota</taxon>
        <taxon>Fungi</taxon>
        <taxon>Dikarya</taxon>
        <taxon>Basidiomycota</taxon>
        <taxon>Agaricomycotina</taxon>
        <taxon>Agaricomycetes</taxon>
        <taxon>Agaricomycetidae</taxon>
        <taxon>Atheliales</taxon>
        <taxon>Atheliaceae</taxon>
        <taxon>Piloderma</taxon>
    </lineage>
</organism>
<dbReference type="EMBL" id="KN833002">
    <property type="protein sequence ID" value="KIM80701.1"/>
    <property type="molecule type" value="Genomic_DNA"/>
</dbReference>
<dbReference type="HOGENOM" id="CLU_2386964_0_0_1"/>
<evidence type="ECO:0000313" key="1">
    <source>
        <dbReference type="EMBL" id="KIM80701.1"/>
    </source>
</evidence>
<dbReference type="OrthoDB" id="2129491at2759"/>
<sequence>MVLLTWRTGHANGKELFGVVLHVTIEQGIWCGGDSGQADPTSGFYFGSGQISKSQVLSELEFTLSPKEHALQVNPYDNVSQNHLNILRQVCCFL</sequence>
<protein>
    <submittedName>
        <fullName evidence="1">Uncharacterized protein</fullName>
    </submittedName>
</protein>
<dbReference type="AlphaFoldDB" id="A0A0C3FN72"/>
<evidence type="ECO:0000313" key="2">
    <source>
        <dbReference type="Proteomes" id="UP000054166"/>
    </source>
</evidence>
<dbReference type="Proteomes" id="UP000054166">
    <property type="component" value="Unassembled WGS sequence"/>
</dbReference>
<gene>
    <name evidence="1" type="ORF">PILCRDRAFT_9155</name>
</gene>
<dbReference type="STRING" id="765440.A0A0C3FN72"/>
<accession>A0A0C3FN72</accession>